<protein>
    <submittedName>
        <fullName evidence="1">Uncharacterized protein</fullName>
    </submittedName>
</protein>
<evidence type="ECO:0000313" key="1">
    <source>
        <dbReference type="EMBL" id="SVB56059.1"/>
    </source>
</evidence>
<reference evidence="1" key="1">
    <citation type="submission" date="2018-05" db="EMBL/GenBank/DDBJ databases">
        <authorList>
            <person name="Lanie J.A."/>
            <person name="Ng W.-L."/>
            <person name="Kazmierczak K.M."/>
            <person name="Andrzejewski T.M."/>
            <person name="Davidsen T.M."/>
            <person name="Wayne K.J."/>
            <person name="Tettelin H."/>
            <person name="Glass J.I."/>
            <person name="Rusch D."/>
            <person name="Podicherti R."/>
            <person name="Tsui H.-C.T."/>
            <person name="Winkler M.E."/>
        </authorList>
    </citation>
    <scope>NUCLEOTIDE SEQUENCE</scope>
</reference>
<organism evidence="1">
    <name type="scientific">marine metagenome</name>
    <dbReference type="NCBI Taxonomy" id="408172"/>
    <lineage>
        <taxon>unclassified sequences</taxon>
        <taxon>metagenomes</taxon>
        <taxon>ecological metagenomes</taxon>
    </lineage>
</organism>
<dbReference type="AlphaFoldDB" id="A0A382F063"/>
<sequence>MNESIDNLELDDQYELFFGDVDPDTGMFTMHAGWTPGNSNWWPDENFKIPGNNNQTYEQILEDKRLRMKIEKMKFEEELEEIEIIKTLHPTSEMNEDKDDE</sequence>
<accession>A0A382F063</accession>
<dbReference type="EMBL" id="UINC01047152">
    <property type="protein sequence ID" value="SVB56059.1"/>
    <property type="molecule type" value="Genomic_DNA"/>
</dbReference>
<gene>
    <name evidence="1" type="ORF">METZ01_LOCUS208913</name>
</gene>
<name>A0A382F063_9ZZZZ</name>
<proteinExistence type="predicted"/>